<protein>
    <submittedName>
        <fullName evidence="2">MarR family transcriptional regulator</fullName>
    </submittedName>
</protein>
<evidence type="ECO:0000313" key="6">
    <source>
        <dbReference type="Proteomes" id="UP000278252"/>
    </source>
</evidence>
<dbReference type="RefSeq" id="WP_072360863.1">
    <property type="nucleotide sequence ID" value="NZ_FXBN01000002.1"/>
</dbReference>
<dbReference type="EMBL" id="RJJH01000015">
    <property type="protein sequence ID" value="RNI08788.1"/>
    <property type="molecule type" value="Genomic_DNA"/>
</dbReference>
<dbReference type="STRING" id="523843.SAMN06264941_1108"/>
<proteinExistence type="predicted"/>
<dbReference type="OrthoDB" id="141915at2157"/>
<evidence type="ECO:0000313" key="4">
    <source>
        <dbReference type="Proteomes" id="UP000185713"/>
    </source>
</evidence>
<evidence type="ECO:0000313" key="3">
    <source>
        <dbReference type="EMBL" id="SMH37009.1"/>
    </source>
</evidence>
<accession>A0A1L9C2V9</accession>
<dbReference type="Proteomes" id="UP000193969">
    <property type="component" value="Unassembled WGS sequence"/>
</dbReference>
<dbReference type="Proteomes" id="UP000185713">
    <property type="component" value="Unassembled WGS sequence"/>
</dbReference>
<reference evidence="5" key="3">
    <citation type="submission" date="2017-04" db="EMBL/GenBank/DDBJ databases">
        <authorList>
            <person name="Varghese N."/>
            <person name="Submissions S."/>
        </authorList>
    </citation>
    <scope>NUCLEOTIDE SEQUENCE [LARGE SCALE GENOMIC DNA]</scope>
    <source>
        <strain evidence="5">FDF-1</strain>
    </source>
</reference>
<reference evidence="3" key="2">
    <citation type="submission" date="2017-04" db="EMBL/GenBank/DDBJ databases">
        <authorList>
            <person name="Afonso C.L."/>
            <person name="Miller P.J."/>
            <person name="Scott M.A."/>
            <person name="Spackman E."/>
            <person name="Goraichik I."/>
            <person name="Dimitrov K.M."/>
            <person name="Suarez D.L."/>
            <person name="Swayne D.E."/>
        </authorList>
    </citation>
    <scope>NUCLEOTIDE SEQUENCE [LARGE SCALE GENOMIC DNA]</scope>
    <source>
        <strain evidence="3">FDF-1</strain>
    </source>
</reference>
<organism evidence="1 4">
    <name type="scientific">Methanohalophilus portucalensis FDF-1</name>
    <dbReference type="NCBI Taxonomy" id="523843"/>
    <lineage>
        <taxon>Archaea</taxon>
        <taxon>Methanobacteriati</taxon>
        <taxon>Methanobacteriota</taxon>
        <taxon>Stenosarchaea group</taxon>
        <taxon>Methanomicrobia</taxon>
        <taxon>Methanosarcinales</taxon>
        <taxon>Methanosarcinaceae</taxon>
        <taxon>Methanohalophilus</taxon>
    </lineage>
</organism>
<reference evidence="1 4" key="1">
    <citation type="submission" date="2014-12" db="EMBL/GenBank/DDBJ databases">
        <title>The genome sequence of Methanohalophilus portucalensis strain FDF1.</title>
        <authorList>
            <person name="Lai M.-C."/>
            <person name="Lai S.-J."/>
        </authorList>
    </citation>
    <scope>NUCLEOTIDE SEQUENCE [LARGE SCALE GENOMIC DNA]</scope>
    <source>
        <strain evidence="1 4">FDF-1</strain>
    </source>
</reference>
<sequence>MADLTPPAELQQQNHKLVIDNLHKSHEYIEHLIHKAYRKQDSITTAELRQVRNKTSDLIADFQDKNISSFNRRQGNLDDFYEAEECFMKSSTGLLEFLQTSLDTAETVDTLTLERKIDSLATSFRNRIMLTDELNSEYEDTKRKQQLNSLDSHADELDSAKKSCGITHGISIEKDELDDTEYLSKLYNYINLLEEKYSKFQPEISPNGDYIADKNWKIDVTKRSVSGVIKDNLFRKILTIETYCYPIQQMQDFVEHVQSQANAVGKKQHKNLCLIANEWNDGVKVFARNFIHQRMSLFLYELKNDTLIFNDTSESANHLKFWHSHDTERQTLNQSMNEFIEEAEYFTLNDIEMKFGLNHQGANELVKKMLNQGIIVDVGLESPKYVKSKNM</sequence>
<evidence type="ECO:0000313" key="2">
    <source>
        <dbReference type="EMBL" id="RNI08788.1"/>
    </source>
</evidence>
<dbReference type="EMBL" id="FXBN01000002">
    <property type="protein sequence ID" value="SMH37009.1"/>
    <property type="molecule type" value="Genomic_DNA"/>
</dbReference>
<name>A0A1L9C2V9_9EURY</name>
<reference evidence="2 6" key="4">
    <citation type="submission" date="2018-10" db="EMBL/GenBank/DDBJ databases">
        <title>Cultivation of a novel Methanohalophilus strain from Kebrit Deep of the Red Sea and a genomic comparison of members of the genus Methanohalophilus.</title>
        <authorList>
            <person name="Guan Y."/>
            <person name="Ngugi D.K."/>
            <person name="Stingl U."/>
        </authorList>
    </citation>
    <scope>NUCLEOTIDE SEQUENCE [LARGE SCALE GENOMIC DNA]</scope>
    <source>
        <strain evidence="2 6">DSM 7471</strain>
    </source>
</reference>
<evidence type="ECO:0000313" key="1">
    <source>
        <dbReference type="EMBL" id="OJH48806.1"/>
    </source>
</evidence>
<dbReference type="EMBL" id="JWTK01000005">
    <property type="protein sequence ID" value="OJH48806.1"/>
    <property type="molecule type" value="Genomic_DNA"/>
</dbReference>
<dbReference type="AlphaFoldDB" id="A0A1L9C2V9"/>
<dbReference type="Proteomes" id="UP000278252">
    <property type="component" value="Unassembled WGS sequence"/>
</dbReference>
<evidence type="ECO:0000313" key="5">
    <source>
        <dbReference type="Proteomes" id="UP000193969"/>
    </source>
</evidence>
<gene>
    <name evidence="2" type="ORF">EFE41_09785</name>
    <name evidence="1" type="ORF">MPF_1654</name>
    <name evidence="3" type="ORF">SAMN06264941_1108</name>
</gene>
<keyword evidence="5" id="KW-1185">Reference proteome</keyword>